<sequence length="591" mass="63660">MYSYVGSSPAAQVKVSDSPAYGKLPPPAVEKKGVMVYRAGERVGFSELKHHVGWMEKHPSNGCVYAAGSGKLRAYKVAADGMLEEFSSADALGNPAHFCLSADGAWALCANYSASTLSAATDSKHHVVRLNPQLADRQEACHPHQVRLDPGSGAWALACDLGASRACASRVWVYAFDVARGSLAGAANSERHLLLPEADSQNVASFSVATDGTLSLRSIEELDGVCPNLHLAESKLTCLIVSHDQHFLNCVATDILLLDSRELHAFDDTDYDGFKKKHASFVAQRRKKAEAAQKEASRLQRELSKGGGAGATKSGRRVAKERLEEIKATAPASTREYAVKFAIEAAARKLNPPLITMEAVTFGYGPRLLFRGLGFDLSVDSRVALVGPNGCGKSTFLQLLEGSLTPDEGVVEQANGRLRIGRYSQHWVNQLPGGVSPVEHLFSLLGERPERGSPLYQQVRQELGEKGLPSSAHDLKIKDLSGGQKARVAFAAISTVRPHVLLLDEPTNHLDIESVDALVDGINGFEGGVVVISHDRRPLRTTLGPAAVLLSPEHAADEERAQARAMLRKKRRDEARRRADAAAKKKAARAT</sequence>
<dbReference type="InterPro" id="IPR050611">
    <property type="entry name" value="ABCF"/>
</dbReference>
<feature type="compositionally biased region" description="Basic and acidic residues" evidence="4">
    <location>
        <begin position="572"/>
        <end position="583"/>
    </location>
</feature>
<organism evidence="6 7">
    <name type="scientific">Emiliania huxleyi (strain CCMP1516)</name>
    <dbReference type="NCBI Taxonomy" id="280463"/>
    <lineage>
        <taxon>Eukaryota</taxon>
        <taxon>Haptista</taxon>
        <taxon>Haptophyta</taxon>
        <taxon>Prymnesiophyceae</taxon>
        <taxon>Isochrysidales</taxon>
        <taxon>Noelaerhabdaceae</taxon>
        <taxon>Emiliania</taxon>
    </lineage>
</organism>
<dbReference type="PANTHER" id="PTHR19211">
    <property type="entry name" value="ATP-BINDING TRANSPORT PROTEIN-RELATED"/>
    <property type="match status" value="1"/>
</dbReference>
<dbReference type="FunFam" id="3.40.50.300:FF:001092">
    <property type="entry name" value="ATP-binding cassette sub-family F member 2"/>
    <property type="match status" value="1"/>
</dbReference>
<dbReference type="GO" id="GO:0005524">
    <property type="term" value="F:ATP binding"/>
    <property type="evidence" value="ECO:0007669"/>
    <property type="project" value="UniProtKB-KW"/>
</dbReference>
<dbReference type="InterPro" id="IPR011045">
    <property type="entry name" value="N2O_reductase_N"/>
</dbReference>
<dbReference type="EnsemblProtists" id="EOD28002">
    <property type="protein sequence ID" value="EOD28002"/>
    <property type="gene ID" value="EMIHUDRAFT_114433"/>
</dbReference>
<feature type="region of interest" description="Disordered" evidence="4">
    <location>
        <begin position="293"/>
        <end position="316"/>
    </location>
</feature>
<evidence type="ECO:0000256" key="3">
    <source>
        <dbReference type="ARBA" id="ARBA00022840"/>
    </source>
</evidence>
<dbReference type="HOGENOM" id="CLU_461887_0_0_1"/>
<dbReference type="Pfam" id="PF10282">
    <property type="entry name" value="Lactonase"/>
    <property type="match status" value="1"/>
</dbReference>
<dbReference type="SUPFAM" id="SSF50974">
    <property type="entry name" value="Nitrous oxide reductase, N-terminal domain"/>
    <property type="match status" value="1"/>
</dbReference>
<reference evidence="6" key="2">
    <citation type="submission" date="2024-10" db="UniProtKB">
        <authorList>
            <consortium name="EnsemblProtists"/>
        </authorList>
    </citation>
    <scope>IDENTIFICATION</scope>
</reference>
<evidence type="ECO:0000259" key="5">
    <source>
        <dbReference type="PROSITE" id="PS50893"/>
    </source>
</evidence>
<keyword evidence="3" id="KW-0067">ATP-binding</keyword>
<dbReference type="InterPro" id="IPR003593">
    <property type="entry name" value="AAA+_ATPase"/>
</dbReference>
<evidence type="ECO:0000313" key="6">
    <source>
        <dbReference type="EnsemblProtists" id="EOD28002"/>
    </source>
</evidence>
<dbReference type="GeneID" id="17273547"/>
<dbReference type="KEGG" id="ehx:EMIHUDRAFT_114433"/>
<keyword evidence="2" id="KW-0547">Nucleotide-binding</keyword>
<dbReference type="InterPro" id="IPR019405">
    <property type="entry name" value="Lactonase_7-beta_prop"/>
</dbReference>
<dbReference type="SMART" id="SM00382">
    <property type="entry name" value="AAA"/>
    <property type="match status" value="1"/>
</dbReference>
<dbReference type="InterPro" id="IPR015943">
    <property type="entry name" value="WD40/YVTN_repeat-like_dom_sf"/>
</dbReference>
<dbReference type="RefSeq" id="XP_005780431.1">
    <property type="nucleotide sequence ID" value="XM_005780374.1"/>
</dbReference>
<dbReference type="PaxDb" id="2903-EOD28002"/>
<protein>
    <recommendedName>
        <fullName evidence="5">ABC transporter domain-containing protein</fullName>
    </recommendedName>
</protein>
<dbReference type="InterPro" id="IPR017871">
    <property type="entry name" value="ABC_transporter-like_CS"/>
</dbReference>
<dbReference type="Pfam" id="PF00005">
    <property type="entry name" value="ABC_tran"/>
    <property type="match status" value="1"/>
</dbReference>
<feature type="domain" description="ABC transporter" evidence="5">
    <location>
        <begin position="355"/>
        <end position="579"/>
    </location>
</feature>
<dbReference type="STRING" id="2903.R1CZ68"/>
<dbReference type="InterPro" id="IPR027417">
    <property type="entry name" value="P-loop_NTPase"/>
</dbReference>
<proteinExistence type="predicted"/>
<evidence type="ECO:0000256" key="2">
    <source>
        <dbReference type="ARBA" id="ARBA00022741"/>
    </source>
</evidence>
<dbReference type="AlphaFoldDB" id="A0A0D3JWW7"/>
<dbReference type="Proteomes" id="UP000013827">
    <property type="component" value="Unassembled WGS sequence"/>
</dbReference>
<dbReference type="GO" id="GO:0016887">
    <property type="term" value="F:ATP hydrolysis activity"/>
    <property type="evidence" value="ECO:0007669"/>
    <property type="project" value="InterPro"/>
</dbReference>
<dbReference type="PROSITE" id="PS50893">
    <property type="entry name" value="ABC_TRANSPORTER_2"/>
    <property type="match status" value="1"/>
</dbReference>
<accession>A0A0D3JWW7</accession>
<keyword evidence="1" id="KW-0677">Repeat</keyword>
<evidence type="ECO:0000256" key="4">
    <source>
        <dbReference type="SAM" id="MobiDB-lite"/>
    </source>
</evidence>
<dbReference type="PROSITE" id="PS00211">
    <property type="entry name" value="ABC_TRANSPORTER_1"/>
    <property type="match status" value="1"/>
</dbReference>
<dbReference type="eggNOG" id="KOG0066">
    <property type="taxonomic scope" value="Eukaryota"/>
</dbReference>
<name>A0A0D3JWW7_EMIH1</name>
<dbReference type="InterPro" id="IPR003439">
    <property type="entry name" value="ABC_transporter-like_ATP-bd"/>
</dbReference>
<reference evidence="7" key="1">
    <citation type="journal article" date="2013" name="Nature">
        <title>Pan genome of the phytoplankton Emiliania underpins its global distribution.</title>
        <authorList>
            <person name="Read B.A."/>
            <person name="Kegel J."/>
            <person name="Klute M.J."/>
            <person name="Kuo A."/>
            <person name="Lefebvre S.C."/>
            <person name="Maumus F."/>
            <person name="Mayer C."/>
            <person name="Miller J."/>
            <person name="Monier A."/>
            <person name="Salamov A."/>
            <person name="Young J."/>
            <person name="Aguilar M."/>
            <person name="Claverie J.M."/>
            <person name="Frickenhaus S."/>
            <person name="Gonzalez K."/>
            <person name="Herman E.K."/>
            <person name="Lin Y.C."/>
            <person name="Napier J."/>
            <person name="Ogata H."/>
            <person name="Sarno A.F."/>
            <person name="Shmutz J."/>
            <person name="Schroeder D."/>
            <person name="de Vargas C."/>
            <person name="Verret F."/>
            <person name="von Dassow P."/>
            <person name="Valentin K."/>
            <person name="Van de Peer Y."/>
            <person name="Wheeler G."/>
            <person name="Dacks J.B."/>
            <person name="Delwiche C.F."/>
            <person name="Dyhrman S.T."/>
            <person name="Glockner G."/>
            <person name="John U."/>
            <person name="Richards T."/>
            <person name="Worden A.Z."/>
            <person name="Zhang X."/>
            <person name="Grigoriev I.V."/>
            <person name="Allen A.E."/>
            <person name="Bidle K."/>
            <person name="Borodovsky M."/>
            <person name="Bowler C."/>
            <person name="Brownlee C."/>
            <person name="Cock J.M."/>
            <person name="Elias M."/>
            <person name="Gladyshev V.N."/>
            <person name="Groth M."/>
            <person name="Guda C."/>
            <person name="Hadaegh A."/>
            <person name="Iglesias-Rodriguez M.D."/>
            <person name="Jenkins J."/>
            <person name="Jones B.M."/>
            <person name="Lawson T."/>
            <person name="Leese F."/>
            <person name="Lindquist E."/>
            <person name="Lobanov A."/>
            <person name="Lomsadze A."/>
            <person name="Malik S.B."/>
            <person name="Marsh M.E."/>
            <person name="Mackinder L."/>
            <person name="Mock T."/>
            <person name="Mueller-Roeber B."/>
            <person name="Pagarete A."/>
            <person name="Parker M."/>
            <person name="Probert I."/>
            <person name="Quesneville H."/>
            <person name="Raines C."/>
            <person name="Rensing S.A."/>
            <person name="Riano-Pachon D.M."/>
            <person name="Richier S."/>
            <person name="Rokitta S."/>
            <person name="Shiraiwa Y."/>
            <person name="Soanes D.M."/>
            <person name="van der Giezen M."/>
            <person name="Wahlund T.M."/>
            <person name="Williams B."/>
            <person name="Wilson W."/>
            <person name="Wolfe G."/>
            <person name="Wurch L.L."/>
        </authorList>
    </citation>
    <scope>NUCLEOTIDE SEQUENCE</scope>
</reference>
<dbReference type="SUPFAM" id="SSF52540">
    <property type="entry name" value="P-loop containing nucleoside triphosphate hydrolases"/>
    <property type="match status" value="1"/>
</dbReference>
<evidence type="ECO:0000313" key="7">
    <source>
        <dbReference type="Proteomes" id="UP000013827"/>
    </source>
</evidence>
<feature type="compositionally biased region" description="Basic and acidic residues" evidence="4">
    <location>
        <begin position="293"/>
        <end position="304"/>
    </location>
</feature>
<dbReference type="PANTHER" id="PTHR19211:SF14">
    <property type="entry name" value="ATP-BINDING CASSETTE SUB-FAMILY F MEMBER 1"/>
    <property type="match status" value="1"/>
</dbReference>
<feature type="region of interest" description="Disordered" evidence="4">
    <location>
        <begin position="554"/>
        <end position="591"/>
    </location>
</feature>
<keyword evidence="7" id="KW-1185">Reference proteome</keyword>
<dbReference type="Gene3D" id="3.40.50.300">
    <property type="entry name" value="P-loop containing nucleotide triphosphate hydrolases"/>
    <property type="match status" value="2"/>
</dbReference>
<evidence type="ECO:0000256" key="1">
    <source>
        <dbReference type="ARBA" id="ARBA00022737"/>
    </source>
</evidence>
<dbReference type="CDD" id="cd03221">
    <property type="entry name" value="ABCF_EF-3"/>
    <property type="match status" value="1"/>
</dbReference>
<dbReference type="Gene3D" id="2.130.10.10">
    <property type="entry name" value="YVTN repeat-like/Quinoprotein amine dehydrogenase"/>
    <property type="match status" value="1"/>
</dbReference>